<dbReference type="InterPro" id="IPR001577">
    <property type="entry name" value="Peptidase_M8"/>
</dbReference>
<evidence type="ECO:0000313" key="10">
    <source>
        <dbReference type="Proteomes" id="UP000664859"/>
    </source>
</evidence>
<evidence type="ECO:0000256" key="8">
    <source>
        <dbReference type="SAM" id="MobiDB-lite"/>
    </source>
</evidence>
<proteinExistence type="inferred from homology"/>
<feature type="compositionally biased region" description="Acidic residues" evidence="8">
    <location>
        <begin position="330"/>
        <end position="344"/>
    </location>
</feature>
<dbReference type="GO" id="GO:0016020">
    <property type="term" value="C:membrane"/>
    <property type="evidence" value="ECO:0007669"/>
    <property type="project" value="InterPro"/>
</dbReference>
<feature type="binding site" evidence="7">
    <location>
        <position position="236"/>
    </location>
    <ligand>
        <name>Zn(2+)</name>
        <dbReference type="ChEBI" id="CHEBI:29105"/>
        <note>catalytic</note>
    </ligand>
</feature>
<dbReference type="EMBL" id="JAFCMP010000546">
    <property type="protein sequence ID" value="KAG5175781.1"/>
    <property type="molecule type" value="Genomic_DNA"/>
</dbReference>
<feature type="region of interest" description="Disordered" evidence="8">
    <location>
        <begin position="325"/>
        <end position="344"/>
    </location>
</feature>
<dbReference type="GO" id="GO:0004222">
    <property type="term" value="F:metalloendopeptidase activity"/>
    <property type="evidence" value="ECO:0007669"/>
    <property type="project" value="InterPro"/>
</dbReference>
<comment type="similarity">
    <text evidence="1">Belongs to the peptidase M8 family.</text>
</comment>
<evidence type="ECO:0000256" key="4">
    <source>
        <dbReference type="ARBA" id="ARBA00022801"/>
    </source>
</evidence>
<evidence type="ECO:0000256" key="5">
    <source>
        <dbReference type="ARBA" id="ARBA00022833"/>
    </source>
</evidence>
<keyword evidence="10" id="KW-1185">Reference proteome</keyword>
<dbReference type="Gene3D" id="3.90.132.10">
    <property type="entry name" value="Leishmanolysin , domain 2"/>
    <property type="match status" value="1"/>
</dbReference>
<dbReference type="Pfam" id="PF01457">
    <property type="entry name" value="Peptidase_M8"/>
    <property type="match status" value="1"/>
</dbReference>
<evidence type="ECO:0000313" key="9">
    <source>
        <dbReference type="EMBL" id="KAG5175781.1"/>
    </source>
</evidence>
<accession>A0A836C8X7</accession>
<dbReference type="InterPro" id="IPR024079">
    <property type="entry name" value="MetalloPept_cat_dom_sf"/>
</dbReference>
<evidence type="ECO:0000256" key="3">
    <source>
        <dbReference type="ARBA" id="ARBA00022723"/>
    </source>
</evidence>
<comment type="cofactor">
    <cofactor evidence="7">
        <name>Zn(2+)</name>
        <dbReference type="ChEBI" id="CHEBI:29105"/>
    </cofactor>
    <text evidence="7">Binds 1 zinc ion per subunit.</text>
</comment>
<evidence type="ECO:0000256" key="7">
    <source>
        <dbReference type="PIRSR" id="PIRSR601577-2"/>
    </source>
</evidence>
<dbReference type="SUPFAM" id="SSF55486">
    <property type="entry name" value="Metalloproteases ('zincins'), catalytic domain"/>
    <property type="match status" value="1"/>
</dbReference>
<dbReference type="GO" id="GO:0006508">
    <property type="term" value="P:proteolysis"/>
    <property type="evidence" value="ECO:0007669"/>
    <property type="project" value="UniProtKB-KW"/>
</dbReference>
<dbReference type="Proteomes" id="UP000664859">
    <property type="component" value="Unassembled WGS sequence"/>
</dbReference>
<dbReference type="GO" id="GO:0046872">
    <property type="term" value="F:metal ion binding"/>
    <property type="evidence" value="ECO:0007669"/>
    <property type="project" value="UniProtKB-KW"/>
</dbReference>
<protein>
    <submittedName>
        <fullName evidence="9">Uncharacterized protein</fullName>
    </submittedName>
</protein>
<dbReference type="OrthoDB" id="48352at2759"/>
<evidence type="ECO:0000256" key="2">
    <source>
        <dbReference type="ARBA" id="ARBA00022670"/>
    </source>
</evidence>
<feature type="region of interest" description="Disordered" evidence="8">
    <location>
        <begin position="288"/>
        <end position="309"/>
    </location>
</feature>
<keyword evidence="3 7" id="KW-0479">Metal-binding</keyword>
<keyword evidence="4" id="KW-0378">Hydrolase</keyword>
<evidence type="ECO:0000256" key="1">
    <source>
        <dbReference type="ARBA" id="ARBA00005860"/>
    </source>
</evidence>
<keyword evidence="2" id="KW-0645">Protease</keyword>
<organism evidence="9 10">
    <name type="scientific">Tribonema minus</name>
    <dbReference type="NCBI Taxonomy" id="303371"/>
    <lineage>
        <taxon>Eukaryota</taxon>
        <taxon>Sar</taxon>
        <taxon>Stramenopiles</taxon>
        <taxon>Ochrophyta</taxon>
        <taxon>PX clade</taxon>
        <taxon>Xanthophyceae</taxon>
        <taxon>Tribonematales</taxon>
        <taxon>Tribonemataceae</taxon>
        <taxon>Tribonema</taxon>
    </lineage>
</organism>
<name>A0A836C8X7_9STRA</name>
<dbReference type="Gene3D" id="3.40.390.10">
    <property type="entry name" value="Collagenase (Catalytic Domain)"/>
    <property type="match status" value="1"/>
</dbReference>
<gene>
    <name evidence="9" type="ORF">JKP88DRAFT_203471</name>
</gene>
<reference evidence="9" key="1">
    <citation type="submission" date="2021-02" db="EMBL/GenBank/DDBJ databases">
        <title>First Annotated Genome of the Yellow-green Alga Tribonema minus.</title>
        <authorList>
            <person name="Mahan K.M."/>
        </authorList>
    </citation>
    <scope>NUCLEOTIDE SEQUENCE</scope>
    <source>
        <strain evidence="9">UTEX B ZZ1240</strain>
    </source>
</reference>
<keyword evidence="5 7" id="KW-0862">Zinc</keyword>
<evidence type="ECO:0000256" key="6">
    <source>
        <dbReference type="ARBA" id="ARBA00023049"/>
    </source>
</evidence>
<sequence length="344" mass="37585">MLETAPICTRGGESPCIPYAASSLKAADKSFDITLLPIGKTPAKYHKYFEKAKKRWEEIVVGDMIGYTAKEAPDSGWFGGYFGKGSDFHGAVDDIVIGYKIRAIDGKNKVVGNSEIIKERAGRAAHKARQQQTPISAVMEFDSADVDDLIKTGYFQTVVLHEMGHALGIGYAWPTPRAKCGGTCTAYQEGANWDCVAELKFRHLVTSRPDLKIDITGGLQLENTGASKADGTACEHWSETQLGDEIMTAYISSTDNPISIVSVGALEDLGYKVNYKAADTMKKEHLPQFSSRRSLRGGDNAQPTRLHMASLPRRMVPEGVLKLEDRGAIVDDDETDDEEDCAQT</sequence>
<keyword evidence="6 7" id="KW-0482">Metalloprotease</keyword>
<comment type="caution">
    <text evidence="9">The sequence shown here is derived from an EMBL/GenBank/DDBJ whole genome shotgun (WGS) entry which is preliminary data.</text>
</comment>
<dbReference type="AlphaFoldDB" id="A0A836C8X7"/>
<dbReference type="GO" id="GO:0007155">
    <property type="term" value="P:cell adhesion"/>
    <property type="evidence" value="ECO:0007669"/>
    <property type="project" value="InterPro"/>
</dbReference>